<reference evidence="9" key="1">
    <citation type="submission" date="2013-03" db="EMBL/GenBank/DDBJ databases">
        <title>The Genome Sequence of Anopheles epiroticus epiroticus2.</title>
        <authorList>
            <consortium name="The Broad Institute Genomics Platform"/>
            <person name="Neafsey D.E."/>
            <person name="Howell P."/>
            <person name="Walker B."/>
            <person name="Young S.K."/>
            <person name="Zeng Q."/>
            <person name="Gargeya S."/>
            <person name="Fitzgerald M."/>
            <person name="Haas B."/>
            <person name="Abouelleil A."/>
            <person name="Allen A.W."/>
            <person name="Alvarado L."/>
            <person name="Arachchi H.M."/>
            <person name="Berlin A.M."/>
            <person name="Chapman S.B."/>
            <person name="Gainer-Dewar J."/>
            <person name="Goldberg J."/>
            <person name="Griggs A."/>
            <person name="Gujja S."/>
            <person name="Hansen M."/>
            <person name="Howarth C."/>
            <person name="Imamovic A."/>
            <person name="Ireland A."/>
            <person name="Larimer J."/>
            <person name="McCowan C."/>
            <person name="Murphy C."/>
            <person name="Pearson M."/>
            <person name="Poon T.W."/>
            <person name="Priest M."/>
            <person name="Roberts A."/>
            <person name="Saif S."/>
            <person name="Shea T."/>
            <person name="Sisk P."/>
            <person name="Sykes S."/>
            <person name="Wortman J."/>
            <person name="Nusbaum C."/>
            <person name="Birren B."/>
        </authorList>
    </citation>
    <scope>NUCLEOTIDE SEQUENCE [LARGE SCALE GENOMIC DNA]</scope>
    <source>
        <strain evidence="9">Epiroticus2</strain>
    </source>
</reference>
<dbReference type="InterPro" id="IPR010918">
    <property type="entry name" value="PurM-like_C_dom"/>
</dbReference>
<dbReference type="InterPro" id="IPR036477">
    <property type="entry name" value="Formyl_transf_N_sf"/>
</dbReference>
<evidence type="ECO:0000256" key="3">
    <source>
        <dbReference type="ARBA" id="ARBA00022598"/>
    </source>
</evidence>
<dbReference type="SUPFAM" id="SSF56042">
    <property type="entry name" value="PurM C-terminal domain-like"/>
    <property type="match status" value="1"/>
</dbReference>
<keyword evidence="5" id="KW-0067">ATP-binding</keyword>
<dbReference type="SUPFAM" id="SSF53328">
    <property type="entry name" value="Formyltransferase"/>
    <property type="match status" value="1"/>
</dbReference>
<evidence type="ECO:0000256" key="2">
    <source>
        <dbReference type="ARBA" id="ARBA00013047"/>
    </source>
</evidence>
<dbReference type="Pfam" id="PF00551">
    <property type="entry name" value="Formyl_trans_N"/>
    <property type="match status" value="2"/>
</dbReference>
<dbReference type="PANTHER" id="PTHR10520:SF12">
    <property type="entry name" value="TRIFUNCTIONAL PURINE BIOSYNTHETIC PROTEIN ADENOSINE-3"/>
    <property type="match status" value="1"/>
</dbReference>
<accession>A0A182PX07</accession>
<dbReference type="Proteomes" id="UP000075885">
    <property type="component" value="Unassembled WGS sequence"/>
</dbReference>
<feature type="domain" description="Formyl transferase N-terminal" evidence="6">
    <location>
        <begin position="273"/>
        <end position="349"/>
    </location>
</feature>
<dbReference type="EC" id="6.3.3.1" evidence="2"/>
<dbReference type="VEuPathDB" id="VectorBase:AEPI011494"/>
<dbReference type="Pfam" id="PF02769">
    <property type="entry name" value="AIRS_C"/>
    <property type="match status" value="1"/>
</dbReference>
<dbReference type="InterPro" id="IPR004733">
    <property type="entry name" value="PurM_cligase"/>
</dbReference>
<evidence type="ECO:0000259" key="6">
    <source>
        <dbReference type="Pfam" id="PF00551"/>
    </source>
</evidence>
<dbReference type="GO" id="GO:0004641">
    <property type="term" value="F:phosphoribosylformylglycinamidine cyclo-ligase activity"/>
    <property type="evidence" value="ECO:0007669"/>
    <property type="project" value="UniProtKB-EC"/>
</dbReference>
<dbReference type="UniPathway" id="UPA00074">
    <property type="reaction ID" value="UER00129"/>
</dbReference>
<comment type="pathway">
    <text evidence="1">Purine metabolism; IMP biosynthesis via de novo pathway; 5-amino-1-(5-phospho-D-ribosyl)imidazole from N(2)-formyl-N(1)-(5-phospho-D-ribosyl)glycinamide: step 2/2.</text>
</comment>
<evidence type="ECO:0000256" key="4">
    <source>
        <dbReference type="ARBA" id="ARBA00022741"/>
    </source>
</evidence>
<organism evidence="8 9">
    <name type="scientific">Anopheles epiroticus</name>
    <dbReference type="NCBI Taxonomy" id="199890"/>
    <lineage>
        <taxon>Eukaryota</taxon>
        <taxon>Metazoa</taxon>
        <taxon>Ecdysozoa</taxon>
        <taxon>Arthropoda</taxon>
        <taxon>Hexapoda</taxon>
        <taxon>Insecta</taxon>
        <taxon>Pterygota</taxon>
        <taxon>Neoptera</taxon>
        <taxon>Endopterygota</taxon>
        <taxon>Diptera</taxon>
        <taxon>Nematocera</taxon>
        <taxon>Culicoidea</taxon>
        <taxon>Culicidae</taxon>
        <taxon>Anophelinae</taxon>
        <taxon>Anopheles</taxon>
    </lineage>
</organism>
<dbReference type="InterPro" id="IPR002376">
    <property type="entry name" value="Formyl_transf_N"/>
</dbReference>
<dbReference type="PROSITE" id="PS00373">
    <property type="entry name" value="GART"/>
    <property type="match status" value="1"/>
</dbReference>
<name>A0A182PX07_9DIPT</name>
<dbReference type="GO" id="GO:0005524">
    <property type="term" value="F:ATP binding"/>
    <property type="evidence" value="ECO:0007669"/>
    <property type="project" value="UniProtKB-KW"/>
</dbReference>
<dbReference type="AlphaFoldDB" id="A0A182PX07"/>
<keyword evidence="9" id="KW-1185">Reference proteome</keyword>
<dbReference type="InterPro" id="IPR001555">
    <property type="entry name" value="GART_AS"/>
</dbReference>
<dbReference type="GO" id="GO:0006189">
    <property type="term" value="P:'de novo' IMP biosynthetic process"/>
    <property type="evidence" value="ECO:0007669"/>
    <property type="project" value="UniProtKB-UniPathway"/>
</dbReference>
<keyword evidence="4" id="KW-0547">Nucleotide-binding</keyword>
<dbReference type="Gene3D" id="3.90.650.10">
    <property type="entry name" value="PurM-like C-terminal domain"/>
    <property type="match status" value="1"/>
</dbReference>
<dbReference type="GO" id="GO:0046084">
    <property type="term" value="P:adenine biosynthetic process"/>
    <property type="evidence" value="ECO:0007669"/>
    <property type="project" value="TreeGrafter"/>
</dbReference>
<feature type="domain" description="PurM-like C-terminal" evidence="7">
    <location>
        <begin position="41"/>
        <end position="148"/>
    </location>
</feature>
<dbReference type="InterPro" id="IPR036676">
    <property type="entry name" value="PurM-like_C_sf"/>
</dbReference>
<keyword evidence="3" id="KW-0436">Ligase</keyword>
<evidence type="ECO:0000256" key="5">
    <source>
        <dbReference type="ARBA" id="ARBA00022840"/>
    </source>
</evidence>
<dbReference type="GO" id="GO:0004637">
    <property type="term" value="F:phosphoribosylamine-glycine ligase activity"/>
    <property type="evidence" value="ECO:0007669"/>
    <property type="project" value="TreeGrafter"/>
</dbReference>
<evidence type="ECO:0000256" key="1">
    <source>
        <dbReference type="ARBA" id="ARBA00004686"/>
    </source>
</evidence>
<dbReference type="PANTHER" id="PTHR10520">
    <property type="entry name" value="TRIFUNCTIONAL PURINE BIOSYNTHETIC PROTEIN ADENOSINE-3-RELATED"/>
    <property type="match status" value="1"/>
</dbReference>
<evidence type="ECO:0000313" key="8">
    <source>
        <dbReference type="EnsemblMetazoa" id="AEPI011494-PA"/>
    </source>
</evidence>
<proteinExistence type="predicted"/>
<reference evidence="8" key="2">
    <citation type="submission" date="2020-05" db="UniProtKB">
        <authorList>
            <consortium name="EnsemblMetazoa"/>
        </authorList>
    </citation>
    <scope>IDENTIFICATION</scope>
    <source>
        <strain evidence="8">Epiroticus2</strain>
    </source>
</reference>
<feature type="domain" description="Formyl transferase N-terminal" evidence="6">
    <location>
        <begin position="188"/>
        <end position="249"/>
    </location>
</feature>
<dbReference type="Gene3D" id="3.40.50.170">
    <property type="entry name" value="Formyl transferase, N-terminal domain"/>
    <property type="match status" value="1"/>
</dbReference>
<dbReference type="EnsemblMetazoa" id="AEPI011494-RA">
    <property type="protein sequence ID" value="AEPI011494-PA"/>
    <property type="gene ID" value="AEPI011494"/>
</dbReference>
<sequence length="369" mass="39520">MSAKVVEGNSALGVYDLAGFSLGIDERIKMLPPVDCICLADVILGLSSSGVHSKGFSLVHNILKISGHSYKDVAPFSATGKTFAEELLVPTRIYVHELQSLLVEGLVKVLAYIIGSGFKESIPRVLPAGVAAFLDLTELHIPPIFGAGGTALGTVVKKSDPLGQCVIEQGFEETLRLSTLSCSLPKERIAVLISGSDSNLQALIDATRNSIFGIRGEIVLVVSYKAGVFWLMRATKAGIRSKITLYKDYGRGSCSMQPFGRCWSRSTSSCGVSINIHPALSRHKCIHAQLQALEAGDVESGCTVHFVDEGIDTGATILQERVPILRTTTEEALIERIHQAEHKAYPKALRLVANGMATLGLDGSLKCMS</sequence>
<protein>
    <recommendedName>
        <fullName evidence="2">phosphoribosylformylglycinamidine cyclo-ligase</fullName>
        <ecNumber evidence="2">6.3.3.1</ecNumber>
    </recommendedName>
</protein>
<dbReference type="GO" id="GO:0005829">
    <property type="term" value="C:cytosol"/>
    <property type="evidence" value="ECO:0007669"/>
    <property type="project" value="TreeGrafter"/>
</dbReference>
<evidence type="ECO:0000313" key="9">
    <source>
        <dbReference type="Proteomes" id="UP000075885"/>
    </source>
</evidence>
<dbReference type="STRING" id="199890.A0A182PX07"/>
<evidence type="ECO:0000259" key="7">
    <source>
        <dbReference type="Pfam" id="PF02769"/>
    </source>
</evidence>